<evidence type="ECO:0000259" key="5">
    <source>
        <dbReference type="Pfam" id="PF01935"/>
    </source>
</evidence>
<dbReference type="GO" id="GO:0043138">
    <property type="term" value="F:3'-5' DNA helicase activity"/>
    <property type="evidence" value="ECO:0007669"/>
    <property type="project" value="UniProtKB-EC"/>
</dbReference>
<dbReference type="InterPro" id="IPR002789">
    <property type="entry name" value="HerA_central"/>
</dbReference>
<feature type="domain" description="Helicase HerA central" evidence="5">
    <location>
        <begin position="26"/>
        <end position="230"/>
    </location>
</feature>
<dbReference type="GO" id="GO:0043139">
    <property type="term" value="F:5'-3' DNA helicase activity"/>
    <property type="evidence" value="ECO:0007669"/>
    <property type="project" value="UniProtKB-EC"/>
</dbReference>
<dbReference type="InterPro" id="IPR027417">
    <property type="entry name" value="P-loop_NTPase"/>
</dbReference>
<dbReference type="PANTHER" id="PTHR42957">
    <property type="entry name" value="HELICASE MJ1565-RELATED"/>
    <property type="match status" value="1"/>
</dbReference>
<accession>A0A7C4NMB9</accession>
<dbReference type="EMBL" id="DTBP01000012">
    <property type="protein sequence ID" value="HGQ73727.1"/>
    <property type="molecule type" value="Genomic_DNA"/>
</dbReference>
<comment type="catalytic activity">
    <reaction evidence="4">
        <text>ATP + H2O = ADP + phosphate + H(+)</text>
        <dbReference type="Rhea" id="RHEA:13065"/>
        <dbReference type="ChEBI" id="CHEBI:15377"/>
        <dbReference type="ChEBI" id="CHEBI:15378"/>
        <dbReference type="ChEBI" id="CHEBI:30616"/>
        <dbReference type="ChEBI" id="CHEBI:43474"/>
        <dbReference type="ChEBI" id="CHEBI:456216"/>
        <dbReference type="EC" id="5.6.2.4"/>
    </reaction>
</comment>
<evidence type="ECO:0000313" key="7">
    <source>
        <dbReference type="EMBL" id="HGQ73727.1"/>
    </source>
</evidence>
<dbReference type="Pfam" id="PF01935">
    <property type="entry name" value="DUF87"/>
    <property type="match status" value="1"/>
</dbReference>
<dbReference type="EMBL" id="DTBE01000058">
    <property type="protein sequence ID" value="HGQ59515.1"/>
    <property type="molecule type" value="Genomic_DNA"/>
</dbReference>
<dbReference type="PANTHER" id="PTHR42957:SF1">
    <property type="entry name" value="HELICASE MJ1565-RELATED"/>
    <property type="match status" value="1"/>
</dbReference>
<sequence length="349" mass="39990">MLHYFVKPIVEYPVQFIVESINDEYVEIGNVINSIPPVKAKISVNSLVEHVFVTGSTGSGKTRTVAKIVNELNSKKHDLSIIVIDWHDEYSKLVSGEALSPYSLPVNIIDSKDPYSFVDLLIDVLELSGPQVYVLERVVRRYRDRISDLDSLIKILENDLDESSWMRESRYSILRKLYPLTRPDNANLFTNNAVHFSEQNLFRGTTIIRVSEIRDPLVKKTYVALLLKTIFNSLRNRRGWRTLVVLEEAQNFLSRDKPINLIASLLAEVRKFNMGLIVVSQSPSRLLEDAMINTNTKIIHSIKSSIDLEIICKVLYLPFEYQKIIPYLDVGEAIVYTRGLKKPVIVRVE</sequence>
<dbReference type="SUPFAM" id="SSF52540">
    <property type="entry name" value="P-loop containing nucleoside triphosphate hydrolases"/>
    <property type="match status" value="1"/>
</dbReference>
<comment type="catalytic activity">
    <reaction evidence="2">
        <text>Couples ATP hydrolysis with the unwinding of duplex DNA by translocating in the 3'-5' direction.</text>
        <dbReference type="EC" id="5.6.2.4"/>
    </reaction>
</comment>
<dbReference type="InterPro" id="IPR008571">
    <property type="entry name" value="HerA-like"/>
</dbReference>
<evidence type="ECO:0000256" key="4">
    <source>
        <dbReference type="ARBA" id="ARBA00048988"/>
    </source>
</evidence>
<dbReference type="Gene3D" id="3.40.50.300">
    <property type="entry name" value="P-loop containing nucleotide triphosphate hydrolases"/>
    <property type="match status" value="2"/>
</dbReference>
<reference evidence="7" key="1">
    <citation type="journal article" date="2020" name="mSystems">
        <title>Genome- and Community-Level Interaction Insights into Carbon Utilization and Element Cycling Functions of Hydrothermarchaeota in Hydrothermal Sediment.</title>
        <authorList>
            <person name="Zhou Z."/>
            <person name="Liu Y."/>
            <person name="Xu W."/>
            <person name="Pan J."/>
            <person name="Luo Z.H."/>
            <person name="Li M."/>
        </authorList>
    </citation>
    <scope>NUCLEOTIDE SEQUENCE [LARGE SCALE GENOMIC DNA]</scope>
    <source>
        <strain evidence="6">SpSt-638</strain>
        <strain evidence="7">SpSt-648</strain>
    </source>
</reference>
<gene>
    <name evidence="6" type="ORF">ENU09_02205</name>
    <name evidence="7" type="ORF">ENU20_01440</name>
</gene>
<comment type="catalytic activity">
    <reaction evidence="3">
        <text>ATP + H2O = ADP + phosphate + H(+)</text>
        <dbReference type="Rhea" id="RHEA:13065"/>
        <dbReference type="ChEBI" id="CHEBI:15377"/>
        <dbReference type="ChEBI" id="CHEBI:15378"/>
        <dbReference type="ChEBI" id="CHEBI:30616"/>
        <dbReference type="ChEBI" id="CHEBI:43474"/>
        <dbReference type="ChEBI" id="CHEBI:456216"/>
        <dbReference type="EC" id="5.6.2.3"/>
    </reaction>
</comment>
<proteinExistence type="inferred from homology"/>
<organism evidence="7">
    <name type="scientific">Staphylothermus marinus</name>
    <dbReference type="NCBI Taxonomy" id="2280"/>
    <lineage>
        <taxon>Archaea</taxon>
        <taxon>Thermoproteota</taxon>
        <taxon>Thermoprotei</taxon>
        <taxon>Desulfurococcales</taxon>
        <taxon>Desulfurococcaceae</taxon>
        <taxon>Staphylothermus</taxon>
    </lineage>
</organism>
<dbReference type="AlphaFoldDB" id="A0A7C4NMB9"/>
<name>A0A7C4NMB9_STAMA</name>
<evidence type="ECO:0000256" key="1">
    <source>
        <dbReference type="ARBA" id="ARBA00007816"/>
    </source>
</evidence>
<comment type="caution">
    <text evidence="7">The sequence shown here is derived from an EMBL/GenBank/DDBJ whole genome shotgun (WGS) entry which is preliminary data.</text>
</comment>
<evidence type="ECO:0000256" key="2">
    <source>
        <dbReference type="ARBA" id="ARBA00034617"/>
    </source>
</evidence>
<comment type="similarity">
    <text evidence="1">Belongs to the HerA family.</text>
</comment>
<evidence type="ECO:0000313" key="6">
    <source>
        <dbReference type="EMBL" id="HGQ59515.1"/>
    </source>
</evidence>
<protein>
    <submittedName>
        <fullName evidence="7">DUF87 domain-containing protein</fullName>
    </submittedName>
</protein>
<evidence type="ECO:0000256" key="3">
    <source>
        <dbReference type="ARBA" id="ARBA00048954"/>
    </source>
</evidence>